<name>A0ACB6FJI2_9PLEO</name>
<keyword evidence="2" id="KW-1185">Reference proteome</keyword>
<comment type="caution">
    <text evidence="1">The sequence shown here is derived from an EMBL/GenBank/DDBJ whole genome shotgun (WGS) entry which is preliminary data.</text>
</comment>
<protein>
    <submittedName>
        <fullName evidence="1">Uncharacterized protein</fullName>
    </submittedName>
</protein>
<evidence type="ECO:0000313" key="2">
    <source>
        <dbReference type="Proteomes" id="UP000293547"/>
    </source>
</evidence>
<dbReference type="EMBL" id="PDWZ02000007">
    <property type="protein sequence ID" value="KAB2104515.1"/>
    <property type="molecule type" value="Genomic_DNA"/>
</dbReference>
<accession>A0ACB6FJI2</accession>
<evidence type="ECO:0000313" key="1">
    <source>
        <dbReference type="EMBL" id="KAB2104515.1"/>
    </source>
</evidence>
<reference evidence="1 2" key="1">
    <citation type="journal article" date="2019" name="bioRxiv">
        <title>Genomics, evolutionary history and diagnostics of the Alternaria alternata species group including apple and Asian pear pathotypes.</title>
        <authorList>
            <person name="Armitage A.D."/>
            <person name="Cockerton H.M."/>
            <person name="Sreenivasaprasad S."/>
            <person name="Woodhall J.W."/>
            <person name="Lane C.R."/>
            <person name="Harrison R.J."/>
            <person name="Clarkson J.P."/>
        </authorList>
    </citation>
    <scope>NUCLEOTIDE SEQUENCE [LARGE SCALE GENOMIC DNA]</scope>
    <source>
        <strain evidence="1 2">FERA 650</strain>
    </source>
</reference>
<organism evidence="1 2">
    <name type="scientific">Alternaria gaisen</name>
    <dbReference type="NCBI Taxonomy" id="167740"/>
    <lineage>
        <taxon>Eukaryota</taxon>
        <taxon>Fungi</taxon>
        <taxon>Dikarya</taxon>
        <taxon>Ascomycota</taxon>
        <taxon>Pezizomycotina</taxon>
        <taxon>Dothideomycetes</taxon>
        <taxon>Pleosporomycetidae</taxon>
        <taxon>Pleosporales</taxon>
        <taxon>Pleosporineae</taxon>
        <taxon>Pleosporaceae</taxon>
        <taxon>Alternaria</taxon>
        <taxon>Alternaria sect. Alternaria</taxon>
    </lineage>
</organism>
<sequence length="385" mass="42327">MFILTSAYQTADPSLSADDARKNATVAETTIYANATSLDDYDRLCNEKITTLPRPSLDFPTPEDEDYVPTPGGKPIGNYQNALYHREGLFSVIYKAPALGGESYFPAESPSKTKVVALKITTPSVMEPPHDSQREAKILAMAASERVIPLIETFRENGSHFVLVFPFVRYDFSDLLRDKKLSKSQIKSCLKDLFVGLADIHSKGIIHRDVKPSNILLKSLDGPAFLSDFGIAWAPEVPGSESESADAKITDVGTTCYRPPELLFGNQKYGCSLDLWAAGCTVAEALDPSHETLFDSGELGSDLALIQSVFKKLGTPNLDVWPEAASFRDWGKVQFYEYPTQDWSVLLPNLSGVERDVVASLVKYESGSRMSASEVLKHAYFSSAE</sequence>
<proteinExistence type="predicted"/>
<dbReference type="Proteomes" id="UP000293547">
    <property type="component" value="Unassembled WGS sequence"/>
</dbReference>
<gene>
    <name evidence="1" type="ORF">AG0111_0g7611</name>
</gene>